<evidence type="ECO:0000313" key="5">
    <source>
        <dbReference type="Proteomes" id="UP000032336"/>
    </source>
</evidence>
<dbReference type="EC" id="4.3.2.3" evidence="4"/>
<dbReference type="Proteomes" id="UP000032336">
    <property type="component" value="Unassembled WGS sequence"/>
</dbReference>
<proteinExistence type="inferred from homology"/>
<organism evidence="4 5">
    <name type="scientific">Ferrimicrobium acidiphilum DSM 19497</name>
    <dbReference type="NCBI Taxonomy" id="1121877"/>
    <lineage>
        <taxon>Bacteria</taxon>
        <taxon>Bacillati</taxon>
        <taxon>Actinomycetota</taxon>
        <taxon>Acidimicrobiia</taxon>
        <taxon>Acidimicrobiales</taxon>
        <taxon>Acidimicrobiaceae</taxon>
        <taxon>Ferrimicrobium</taxon>
    </lineage>
</organism>
<dbReference type="GeneID" id="78371407"/>
<dbReference type="InterPro" id="IPR051121">
    <property type="entry name" value="FAH"/>
</dbReference>
<reference evidence="4 5" key="1">
    <citation type="submission" date="2015-01" db="EMBL/GenBank/DDBJ databases">
        <title>Draft genome of the acidophilic iron oxidizer Ferrimicrobium acidiphilum strain T23.</title>
        <authorList>
            <person name="Poehlein A."/>
            <person name="Eisen S."/>
            <person name="Schloemann M."/>
            <person name="Johnson B.D."/>
            <person name="Daniel R."/>
            <person name="Muehling M."/>
        </authorList>
    </citation>
    <scope>NUCLEOTIDE SEQUENCE [LARGE SCALE GENOMIC DNA]</scope>
    <source>
        <strain evidence="4 5">T23</strain>
    </source>
</reference>
<dbReference type="Gene3D" id="3.90.850.10">
    <property type="entry name" value="Fumarylacetoacetase-like, C-terminal domain"/>
    <property type="match status" value="1"/>
</dbReference>
<dbReference type="STRING" id="1121877.FEAC_00460"/>
<dbReference type="GO" id="GO:0016853">
    <property type="term" value="F:isomerase activity"/>
    <property type="evidence" value="ECO:0007669"/>
    <property type="project" value="UniProtKB-ARBA"/>
</dbReference>
<dbReference type="OrthoDB" id="9805307at2"/>
<dbReference type="PATRIC" id="fig|1121877.4.peg.51"/>
<dbReference type="FunFam" id="3.90.850.10:FF:000002">
    <property type="entry name" value="2-hydroxyhepta-2,4-diene-1,7-dioate isomerase"/>
    <property type="match status" value="1"/>
</dbReference>
<dbReference type="InterPro" id="IPR011234">
    <property type="entry name" value="Fumarylacetoacetase-like_C"/>
</dbReference>
<accession>A0A0D8FY25</accession>
<evidence type="ECO:0000259" key="3">
    <source>
        <dbReference type="Pfam" id="PF01557"/>
    </source>
</evidence>
<dbReference type="RefSeq" id="WP_035388147.1">
    <property type="nucleotide sequence ID" value="NZ_JQKF01000001.1"/>
</dbReference>
<evidence type="ECO:0000256" key="1">
    <source>
        <dbReference type="ARBA" id="ARBA00010211"/>
    </source>
</evidence>
<dbReference type="PANTHER" id="PTHR42796:SF4">
    <property type="entry name" value="FUMARYLACETOACETATE HYDROLASE DOMAIN-CONTAINING PROTEIN 2A"/>
    <property type="match status" value="1"/>
</dbReference>
<name>A0A0D8FY25_9ACTN</name>
<keyword evidence="2" id="KW-0479">Metal-binding</keyword>
<dbReference type="Pfam" id="PF01557">
    <property type="entry name" value="FAA_hydrolase"/>
    <property type="match status" value="1"/>
</dbReference>
<evidence type="ECO:0000313" key="4">
    <source>
        <dbReference type="EMBL" id="KJE78056.1"/>
    </source>
</evidence>
<dbReference type="InterPro" id="IPR036663">
    <property type="entry name" value="Fumarylacetoacetase_C_sf"/>
</dbReference>
<feature type="domain" description="Fumarylacetoacetase-like C-terminal" evidence="3">
    <location>
        <begin position="69"/>
        <end position="273"/>
    </location>
</feature>
<protein>
    <submittedName>
        <fullName evidence="4">Ureidoglycolate lyase</fullName>
        <ecNumber evidence="4">4.3.2.3</ecNumber>
    </submittedName>
</protein>
<dbReference type="GO" id="GO:0019752">
    <property type="term" value="P:carboxylic acid metabolic process"/>
    <property type="evidence" value="ECO:0007669"/>
    <property type="project" value="UniProtKB-ARBA"/>
</dbReference>
<sequence length="281" mass="30574">MRFATVDFQGSPRAAIDFGSHYRVTPFQDLSEALRELDGDIAALADISEFETIDAGEAILYATTKTPHKIICLGLNFTDHVAEMLHDRPAFPTLFAKYALTLTDPYAAIVKPEASNAMDWEVEIGVVIGKPARDVSLEHALDHVAGYTVVNDVSFRDFQNRTSQFLQGKIFERTTPVGPWLVTRDEVDDANDLAMTLTVNGELMQSGRSSQMIFGIAETIVYLSRILTLEPGDLLSMGTPSGVGAGRTPQRFLVPGEVMESSVEGIGVLTNRIISTGSSTS</sequence>
<dbReference type="SUPFAM" id="SSF56529">
    <property type="entry name" value="FAH"/>
    <property type="match status" value="1"/>
</dbReference>
<dbReference type="EMBL" id="JXUW01000001">
    <property type="protein sequence ID" value="KJE78056.1"/>
    <property type="molecule type" value="Genomic_DNA"/>
</dbReference>
<dbReference type="PANTHER" id="PTHR42796">
    <property type="entry name" value="FUMARYLACETOACETATE HYDROLASE DOMAIN-CONTAINING PROTEIN 2A-RELATED"/>
    <property type="match status" value="1"/>
</dbReference>
<comment type="similarity">
    <text evidence="1">Belongs to the FAH family.</text>
</comment>
<dbReference type="GO" id="GO:0050385">
    <property type="term" value="F:ureidoglycolate lyase activity"/>
    <property type="evidence" value="ECO:0007669"/>
    <property type="project" value="UniProtKB-EC"/>
</dbReference>
<gene>
    <name evidence="4" type="ORF">FEAC_00460</name>
</gene>
<dbReference type="eggNOG" id="COG0179">
    <property type="taxonomic scope" value="Bacteria"/>
</dbReference>
<keyword evidence="5" id="KW-1185">Reference proteome</keyword>
<dbReference type="AlphaFoldDB" id="A0A0D8FY25"/>
<evidence type="ECO:0000256" key="2">
    <source>
        <dbReference type="ARBA" id="ARBA00022723"/>
    </source>
</evidence>
<keyword evidence="4" id="KW-0456">Lyase</keyword>
<comment type="caution">
    <text evidence="4">The sequence shown here is derived from an EMBL/GenBank/DDBJ whole genome shotgun (WGS) entry which is preliminary data.</text>
</comment>
<dbReference type="GO" id="GO:0046872">
    <property type="term" value="F:metal ion binding"/>
    <property type="evidence" value="ECO:0007669"/>
    <property type="project" value="UniProtKB-KW"/>
</dbReference>